<feature type="domain" description="SSD" evidence="9">
    <location>
        <begin position="205"/>
        <end position="330"/>
    </location>
</feature>
<dbReference type="EMBL" id="JACHKF010000001">
    <property type="protein sequence ID" value="MBB6571825.1"/>
    <property type="molecule type" value="Genomic_DNA"/>
</dbReference>
<dbReference type="RefSeq" id="WP_171677697.1">
    <property type="nucleotide sequence ID" value="NZ_BAAAGT010000009.1"/>
</dbReference>
<dbReference type="Proteomes" id="UP000553957">
    <property type="component" value="Unassembled WGS sequence"/>
</dbReference>
<feature type="transmembrane region" description="Helical" evidence="8">
    <location>
        <begin position="307"/>
        <end position="331"/>
    </location>
</feature>
<comment type="caution">
    <text evidence="11">The sequence shown here is derived from an EMBL/GenBank/DDBJ whole genome shotgun (WGS) entry which is preliminary data.</text>
</comment>
<evidence type="ECO:0000256" key="6">
    <source>
        <dbReference type="ARBA" id="ARBA00023136"/>
    </source>
</evidence>
<comment type="subcellular location">
    <subcellularLocation>
        <location evidence="1">Cell membrane</location>
        <topology evidence="1">Multi-pass membrane protein</topology>
    </subcellularLocation>
</comment>
<feature type="transmembrane region" description="Helical" evidence="8">
    <location>
        <begin position="631"/>
        <end position="652"/>
    </location>
</feature>
<feature type="transmembrane region" description="Helical" evidence="8">
    <location>
        <begin position="524"/>
        <end position="544"/>
    </location>
</feature>
<gene>
    <name evidence="10" type="ORF">HNR71_007462</name>
    <name evidence="11" type="ORF">HPO96_29890</name>
</gene>
<dbReference type="Gene3D" id="1.20.1640.10">
    <property type="entry name" value="Multidrug efflux transporter AcrB transmembrane domain"/>
    <property type="match status" value="2"/>
</dbReference>
<evidence type="ECO:0000256" key="7">
    <source>
        <dbReference type="SAM" id="MobiDB-lite"/>
    </source>
</evidence>
<dbReference type="InterPro" id="IPR050545">
    <property type="entry name" value="Mycobact_MmpL"/>
</dbReference>
<proteinExistence type="inferred from homology"/>
<dbReference type="PANTHER" id="PTHR33406:SF11">
    <property type="entry name" value="MEMBRANE PROTEIN SCO6666-RELATED"/>
    <property type="match status" value="1"/>
</dbReference>
<accession>A0A7Y4L507</accession>
<organism evidence="11 12">
    <name type="scientific">Kribbella sandramycini</name>
    <dbReference type="NCBI Taxonomy" id="60450"/>
    <lineage>
        <taxon>Bacteria</taxon>
        <taxon>Bacillati</taxon>
        <taxon>Actinomycetota</taxon>
        <taxon>Actinomycetes</taxon>
        <taxon>Propionibacteriales</taxon>
        <taxon>Kribbellaceae</taxon>
        <taxon>Kribbella</taxon>
    </lineage>
</organism>
<name>A0A7Y4L507_9ACTN</name>
<feature type="region of interest" description="Disordered" evidence="7">
    <location>
        <begin position="714"/>
        <end position="734"/>
    </location>
</feature>
<feature type="transmembrane region" description="Helical" evidence="8">
    <location>
        <begin position="181"/>
        <end position="200"/>
    </location>
</feature>
<keyword evidence="3" id="KW-1003">Cell membrane</keyword>
<evidence type="ECO:0000313" key="13">
    <source>
        <dbReference type="Proteomes" id="UP000553957"/>
    </source>
</evidence>
<dbReference type="SUPFAM" id="SSF82866">
    <property type="entry name" value="Multidrug efflux transporter AcrB transmembrane domain"/>
    <property type="match status" value="2"/>
</dbReference>
<evidence type="ECO:0000256" key="2">
    <source>
        <dbReference type="ARBA" id="ARBA00010157"/>
    </source>
</evidence>
<evidence type="ECO:0000256" key="1">
    <source>
        <dbReference type="ARBA" id="ARBA00004651"/>
    </source>
</evidence>
<feature type="transmembrane region" description="Helical" evidence="8">
    <location>
        <begin position="280"/>
        <end position="301"/>
    </location>
</feature>
<protein>
    <submittedName>
        <fullName evidence="11">MMPL family transporter</fullName>
    </submittedName>
    <submittedName>
        <fullName evidence="10">RND superfamily putative drug exporter</fullName>
    </submittedName>
</protein>
<dbReference type="InterPro" id="IPR004869">
    <property type="entry name" value="MMPL_dom"/>
</dbReference>
<reference evidence="10 13" key="2">
    <citation type="submission" date="2020-08" db="EMBL/GenBank/DDBJ databases">
        <title>Sequencing the genomes of 1000 actinobacteria strains.</title>
        <authorList>
            <person name="Klenk H.-P."/>
        </authorList>
    </citation>
    <scope>NUCLEOTIDE SEQUENCE [LARGE SCALE GENOMIC DNA]</scope>
    <source>
        <strain evidence="10 13">DSM 15626</strain>
    </source>
</reference>
<keyword evidence="12" id="KW-1185">Reference proteome</keyword>
<dbReference type="PROSITE" id="PS50156">
    <property type="entry name" value="SSD"/>
    <property type="match status" value="1"/>
</dbReference>
<dbReference type="AlphaFoldDB" id="A0A7Y4L507"/>
<sequence length="734" mass="78392">MFETLGRFSYRRRRLVLALTAAFVALGLAWGLGVFGSLANGGFDAPDTEAANAVATIEESVGRTGTDVVVLYRSTDRTVADPAFRAAVEQDLAALPGADVVQKATYWSSKSPVFVSKDQRSTYAVLTLAGATSEERLATFHRIADQLRSGPAGLETQVGGEVAVFDEVNTQTEQDIVRAEMISMPIVLVLLIVVFGGLVAASLPLFVGALAILGAFVLLRGLSAITDVSIFSINIVTMIGLGLAIDYALFIVTRFREELAKGNDVETALGVTMATAGRTVAFSGVTVGVAISSLALFPVMFLRSMAYGGVAAVVVAMVAALTALPALLAVLGHRVNNLRLPFLRRRRTAPVAEVHHGAWYRLAHSVMRRPLRYVLVLVPVLLILGIPFLQAQLGGVDHRALPSGAESRTVTETLQRDFAGAGGSDVFVAVRFDQPPTDPAPALQPYLAELGRVAEVENVRIGGYQNGVAEVIVHTHFTSQELPARDVVQDVRSVAPPSGTSTQVGGETAALVDLLDVLAERVPYMAGFVVLVTFALLFLAFGSFVLPAKALLMNVLSLSAAFGAMVWIFQDGNLSGLLDFTPAGFLDATNPVLLFAVLFGLSMDYEVFLLSRIREEYDRTGDNTQAVALGLQRTGGIITSAALLLIIVVGAFSTSGIVFVKMIGVGLVIAIALDATVVRALLVPATMRLLGRVNWWAPAPLVRWWEKYGIRESSEVPQGWSRSSSQEESELVRR</sequence>
<dbReference type="InterPro" id="IPR000731">
    <property type="entry name" value="SSD"/>
</dbReference>
<evidence type="ECO:0000256" key="4">
    <source>
        <dbReference type="ARBA" id="ARBA00022692"/>
    </source>
</evidence>
<evidence type="ECO:0000313" key="12">
    <source>
        <dbReference type="Proteomes" id="UP000534306"/>
    </source>
</evidence>
<dbReference type="Proteomes" id="UP000534306">
    <property type="component" value="Unassembled WGS sequence"/>
</dbReference>
<feature type="transmembrane region" description="Helical" evidence="8">
    <location>
        <begin position="658"/>
        <end position="682"/>
    </location>
</feature>
<evidence type="ECO:0000313" key="11">
    <source>
        <dbReference type="EMBL" id="NOL44467.1"/>
    </source>
</evidence>
<dbReference type="Pfam" id="PF03176">
    <property type="entry name" value="MMPL"/>
    <property type="match status" value="2"/>
</dbReference>
<keyword evidence="4 8" id="KW-0812">Transmembrane</keyword>
<dbReference type="PANTHER" id="PTHR33406">
    <property type="entry name" value="MEMBRANE PROTEIN MJ1562-RELATED"/>
    <property type="match status" value="1"/>
</dbReference>
<reference evidence="11 12" key="1">
    <citation type="submission" date="2020-05" db="EMBL/GenBank/DDBJ databases">
        <title>Genome sequence of Kribbella sandramycini ATCC 39419.</title>
        <authorList>
            <person name="Maclea K.S."/>
            <person name="Fair J.L."/>
        </authorList>
    </citation>
    <scope>NUCLEOTIDE SEQUENCE [LARGE SCALE GENOMIC DNA]</scope>
    <source>
        <strain evidence="11 12">ATCC 39419</strain>
    </source>
</reference>
<evidence type="ECO:0000256" key="3">
    <source>
        <dbReference type="ARBA" id="ARBA00022475"/>
    </source>
</evidence>
<feature type="transmembrane region" description="Helical" evidence="8">
    <location>
        <begin position="371"/>
        <end position="389"/>
    </location>
</feature>
<feature type="transmembrane region" description="Helical" evidence="8">
    <location>
        <begin position="551"/>
        <end position="570"/>
    </location>
</feature>
<dbReference type="EMBL" id="JABJRC010000008">
    <property type="protein sequence ID" value="NOL44467.1"/>
    <property type="molecule type" value="Genomic_DNA"/>
</dbReference>
<evidence type="ECO:0000256" key="5">
    <source>
        <dbReference type="ARBA" id="ARBA00022989"/>
    </source>
</evidence>
<feature type="transmembrane region" description="Helical" evidence="8">
    <location>
        <begin position="231"/>
        <end position="252"/>
    </location>
</feature>
<keyword evidence="5 8" id="KW-1133">Transmembrane helix</keyword>
<evidence type="ECO:0000313" key="10">
    <source>
        <dbReference type="EMBL" id="MBB6571825.1"/>
    </source>
</evidence>
<comment type="similarity">
    <text evidence="2">Belongs to the resistance-nodulation-cell division (RND) (TC 2.A.6) family. MmpL subfamily.</text>
</comment>
<feature type="transmembrane region" description="Helical" evidence="8">
    <location>
        <begin position="590"/>
        <end position="610"/>
    </location>
</feature>
<keyword evidence="6 8" id="KW-0472">Membrane</keyword>
<evidence type="ECO:0000256" key="8">
    <source>
        <dbReference type="SAM" id="Phobius"/>
    </source>
</evidence>
<dbReference type="GO" id="GO:0005886">
    <property type="term" value="C:plasma membrane"/>
    <property type="evidence" value="ECO:0007669"/>
    <property type="project" value="UniProtKB-SubCell"/>
</dbReference>
<evidence type="ECO:0000259" key="9">
    <source>
        <dbReference type="PROSITE" id="PS50156"/>
    </source>
</evidence>